<dbReference type="Proteomes" id="UP000460157">
    <property type="component" value="Unassembled WGS sequence"/>
</dbReference>
<keyword evidence="6" id="KW-0413">Isomerase</keyword>
<dbReference type="Pfam" id="PF02879">
    <property type="entry name" value="PGM_PMM_II"/>
    <property type="match status" value="1"/>
</dbReference>
<evidence type="ECO:0000313" key="12">
    <source>
        <dbReference type="EMBL" id="MVT24856.1"/>
    </source>
</evidence>
<dbReference type="PRINTS" id="PR00509">
    <property type="entry name" value="PGMPMM"/>
</dbReference>
<evidence type="ECO:0000259" key="10">
    <source>
        <dbReference type="Pfam" id="PF02879"/>
    </source>
</evidence>
<protein>
    <submittedName>
        <fullName evidence="12">Phospho-sugar mutase</fullName>
    </submittedName>
</protein>
<comment type="caution">
    <text evidence="12">The sequence shown here is derived from an EMBL/GenBank/DDBJ whole genome shotgun (WGS) entry which is preliminary data.</text>
</comment>
<comment type="similarity">
    <text evidence="2">Belongs to the phosphohexose mutase family.</text>
</comment>
<evidence type="ECO:0000256" key="7">
    <source>
        <dbReference type="SAM" id="MobiDB-lite"/>
    </source>
</evidence>
<dbReference type="Gene3D" id="3.30.310.50">
    <property type="entry name" value="Alpha-D-phosphohexomutase, C-terminal domain"/>
    <property type="match status" value="1"/>
</dbReference>
<dbReference type="Gene3D" id="3.40.120.10">
    <property type="entry name" value="Alpha-D-Glucose-1,6-Bisphosphate, subunit A, domain 3"/>
    <property type="match status" value="3"/>
</dbReference>
<evidence type="ECO:0000313" key="13">
    <source>
        <dbReference type="Proteomes" id="UP000460157"/>
    </source>
</evidence>
<dbReference type="GO" id="GO:0008973">
    <property type="term" value="F:phosphopentomutase activity"/>
    <property type="evidence" value="ECO:0007669"/>
    <property type="project" value="TreeGrafter"/>
</dbReference>
<feature type="region of interest" description="Disordered" evidence="7">
    <location>
        <begin position="386"/>
        <end position="406"/>
    </location>
</feature>
<dbReference type="InterPro" id="IPR005844">
    <property type="entry name" value="A-D-PHexomutase_a/b/a-I"/>
</dbReference>
<feature type="domain" description="Alpha-D-phosphohexomutase C-terminal" evidence="8">
    <location>
        <begin position="556"/>
        <end position="591"/>
    </location>
</feature>
<dbReference type="InterPro" id="IPR005845">
    <property type="entry name" value="A-D-PHexomutase_a/b/a-II"/>
</dbReference>
<evidence type="ECO:0000256" key="5">
    <source>
        <dbReference type="ARBA" id="ARBA00022842"/>
    </source>
</evidence>
<dbReference type="InterPro" id="IPR005843">
    <property type="entry name" value="A-D-PHexomutase_C"/>
</dbReference>
<dbReference type="GO" id="GO:0006166">
    <property type="term" value="P:purine ribonucleoside salvage"/>
    <property type="evidence" value="ECO:0007669"/>
    <property type="project" value="TreeGrafter"/>
</dbReference>
<feature type="compositionally biased region" description="Polar residues" evidence="7">
    <location>
        <begin position="387"/>
        <end position="406"/>
    </location>
</feature>
<evidence type="ECO:0000256" key="4">
    <source>
        <dbReference type="ARBA" id="ARBA00022723"/>
    </source>
</evidence>
<dbReference type="CDD" id="cd05799">
    <property type="entry name" value="PGM2"/>
    <property type="match status" value="1"/>
</dbReference>
<keyword evidence="13" id="KW-1185">Reference proteome</keyword>
<dbReference type="InterPro" id="IPR005846">
    <property type="entry name" value="A-D-PHexomutase_a/b/a-III"/>
</dbReference>
<sequence length="622" mass="66308">MTVAELLSTAKRWIALDPDPSTRTELTELLDDAESGDQVAYDTLERLFAGRLAFGTAGLRAELGPGPLRMNRLVVRQTAAGLLKYADAVLAAAHGRVDNPHDVEGTKAHRIVIGYDARYQSDEFAFETAEIFRDAGWEVHLFDRPGPTPLLARQVLVADAEVGVMVTASHNPPQDNGYKVYLGGELSRYLEPDGLGVGAQIVSPVDREIAATIAEVVAADFAVDSATPEAQLSPDVPAPAGVHWIGQQARDSYQREALQLLDPESYPHRDITIVYTAMHGVGGQAVTDLLYAAGFADVIPVQEQFEPDPAFPTADFPNPEEAGALDLALKAAAEHSADLVLANDPDADRLSAAVYDAAAESWRQLSGDEIGALLGRHILERGPLRTGWQTPASQASTGPAESTPTIGNSVVSSRLLGKLALGRGAAHEETLTGFKWLARVPNLVFGYEEAIGFDVDPVHVRDKDGVSAALIFSELIADLKAKGQTALSALDEIAAEAGVHITGQVTIRVEDLSQLGEVTAALRRNPPAEIAGDPVVESLDLREHPLPGKEFTEAKSTDALIYLTAGGHRVIVRPSGTEPKVKCYLEAVASPDSSAPQAVTAARQNAEAQLQQLRSSMEQILS</sequence>
<comment type="cofactor">
    <cofactor evidence="1">
        <name>Mg(2+)</name>
        <dbReference type="ChEBI" id="CHEBI:18420"/>
    </cofactor>
</comment>
<keyword evidence="3" id="KW-0597">Phosphoprotein</keyword>
<dbReference type="SUPFAM" id="SSF53738">
    <property type="entry name" value="Phosphoglucomutase, first 3 domains"/>
    <property type="match status" value="3"/>
</dbReference>
<dbReference type="SUPFAM" id="SSF55957">
    <property type="entry name" value="Phosphoglucomutase, C-terminal domain"/>
    <property type="match status" value="1"/>
</dbReference>
<dbReference type="Pfam" id="PF02878">
    <property type="entry name" value="PGM_PMM_I"/>
    <property type="match status" value="1"/>
</dbReference>
<evidence type="ECO:0000259" key="9">
    <source>
        <dbReference type="Pfam" id="PF02878"/>
    </source>
</evidence>
<dbReference type="PROSITE" id="PS00710">
    <property type="entry name" value="PGM_PMM"/>
    <property type="match status" value="1"/>
</dbReference>
<dbReference type="InterPro" id="IPR016055">
    <property type="entry name" value="A-D-PHexomutase_a/b/a-I/II/III"/>
</dbReference>
<name>A0A7K1UER2_9MICC</name>
<feature type="domain" description="Alpha-D-phosphohexomutase alpha/beta/alpha" evidence="10">
    <location>
        <begin position="252"/>
        <end position="353"/>
    </location>
</feature>
<evidence type="ECO:0000256" key="2">
    <source>
        <dbReference type="ARBA" id="ARBA00010231"/>
    </source>
</evidence>
<dbReference type="PANTHER" id="PTHR45745">
    <property type="entry name" value="PHOSPHOMANNOMUTASE 45A"/>
    <property type="match status" value="1"/>
</dbReference>
<dbReference type="GO" id="GO:0000287">
    <property type="term" value="F:magnesium ion binding"/>
    <property type="evidence" value="ECO:0007669"/>
    <property type="project" value="InterPro"/>
</dbReference>
<feature type="domain" description="Alpha-D-phosphohexomutase alpha/beta/alpha" evidence="11">
    <location>
        <begin position="367"/>
        <end position="482"/>
    </location>
</feature>
<dbReference type="InterPro" id="IPR016066">
    <property type="entry name" value="A-D-PHexomutase_CS"/>
</dbReference>
<evidence type="ECO:0000259" key="8">
    <source>
        <dbReference type="Pfam" id="PF00408"/>
    </source>
</evidence>
<evidence type="ECO:0000256" key="1">
    <source>
        <dbReference type="ARBA" id="ARBA00001946"/>
    </source>
</evidence>
<keyword evidence="4" id="KW-0479">Metal-binding</keyword>
<organism evidence="12 13">
    <name type="scientific">Nesterenkonia alkaliphila</name>
    <dbReference type="NCBI Taxonomy" id="1463631"/>
    <lineage>
        <taxon>Bacteria</taxon>
        <taxon>Bacillati</taxon>
        <taxon>Actinomycetota</taxon>
        <taxon>Actinomycetes</taxon>
        <taxon>Micrococcales</taxon>
        <taxon>Micrococcaceae</taxon>
        <taxon>Nesterenkonia</taxon>
    </lineage>
</organism>
<dbReference type="Pfam" id="PF00408">
    <property type="entry name" value="PGM_PMM_IV"/>
    <property type="match status" value="1"/>
</dbReference>
<dbReference type="Pfam" id="PF02880">
    <property type="entry name" value="PGM_PMM_III"/>
    <property type="match status" value="1"/>
</dbReference>
<dbReference type="GO" id="GO:0005975">
    <property type="term" value="P:carbohydrate metabolic process"/>
    <property type="evidence" value="ECO:0007669"/>
    <property type="project" value="InterPro"/>
</dbReference>
<gene>
    <name evidence="12" type="ORF">GNZ21_00510</name>
</gene>
<reference evidence="12 13" key="1">
    <citation type="submission" date="2019-12" db="EMBL/GenBank/DDBJ databases">
        <title>Nesterenkonia muleiensis sp. nov., a novel actinobacterium isolated from sap of Populus euphratica.</title>
        <authorList>
            <person name="Wang R."/>
        </authorList>
    </citation>
    <scope>NUCLEOTIDE SEQUENCE [LARGE SCALE GENOMIC DNA]</scope>
    <source>
        <strain evidence="12 13">F10</strain>
    </source>
</reference>
<evidence type="ECO:0000259" key="11">
    <source>
        <dbReference type="Pfam" id="PF02880"/>
    </source>
</evidence>
<evidence type="ECO:0000256" key="6">
    <source>
        <dbReference type="ARBA" id="ARBA00023235"/>
    </source>
</evidence>
<proteinExistence type="inferred from homology"/>
<dbReference type="EMBL" id="WRPM01000005">
    <property type="protein sequence ID" value="MVT24856.1"/>
    <property type="molecule type" value="Genomic_DNA"/>
</dbReference>
<dbReference type="InterPro" id="IPR036900">
    <property type="entry name" value="A-D-PHexomutase_C_sf"/>
</dbReference>
<dbReference type="PANTHER" id="PTHR45745:SF1">
    <property type="entry name" value="PHOSPHOGLUCOMUTASE 2B-RELATED"/>
    <property type="match status" value="1"/>
</dbReference>
<evidence type="ECO:0000256" key="3">
    <source>
        <dbReference type="ARBA" id="ARBA00022553"/>
    </source>
</evidence>
<accession>A0A7K1UER2</accession>
<dbReference type="InterPro" id="IPR005841">
    <property type="entry name" value="Alpha-D-phosphohexomutase_SF"/>
</dbReference>
<feature type="domain" description="Alpha-D-phosphohexomutase alpha/beta/alpha" evidence="9">
    <location>
        <begin position="52"/>
        <end position="183"/>
    </location>
</feature>
<dbReference type="AlphaFoldDB" id="A0A7K1UER2"/>
<dbReference type="OrthoDB" id="9806956at2"/>
<keyword evidence="5" id="KW-0460">Magnesium</keyword>